<reference evidence="1 2" key="1">
    <citation type="submission" date="2018-03" db="EMBL/GenBank/DDBJ databases">
        <title>Finding Nemo's genes: A chromosome-scale reference assembly of the genome of the orange clownfish Amphiprion percula.</title>
        <authorList>
            <person name="Lehmann R."/>
        </authorList>
    </citation>
    <scope>NUCLEOTIDE SEQUENCE</scope>
</reference>
<proteinExistence type="predicted"/>
<name>A0A3P8T5H6_AMPPE</name>
<evidence type="ECO:0000313" key="2">
    <source>
        <dbReference type="Proteomes" id="UP000265080"/>
    </source>
</evidence>
<dbReference type="STRING" id="161767.ENSAPEP00000019443"/>
<dbReference type="OMA" id="CISCENA"/>
<dbReference type="AlphaFoldDB" id="A0A3P8T5H6"/>
<evidence type="ECO:0000313" key="1">
    <source>
        <dbReference type="Ensembl" id="ENSAPEP00000019443.1"/>
    </source>
</evidence>
<dbReference type="Proteomes" id="UP000265080">
    <property type="component" value="Chromosome 4"/>
</dbReference>
<reference evidence="1" key="2">
    <citation type="submission" date="2025-08" db="UniProtKB">
        <authorList>
            <consortium name="Ensembl"/>
        </authorList>
    </citation>
    <scope>IDENTIFICATION</scope>
</reference>
<dbReference type="Ensembl" id="ENSAPET00000019970.1">
    <property type="protein sequence ID" value="ENSAPEP00000019443.1"/>
    <property type="gene ID" value="ENSAPEG00000013876.1"/>
</dbReference>
<keyword evidence="2" id="KW-1185">Reference proteome</keyword>
<protein>
    <submittedName>
        <fullName evidence="1">Uncharacterized protein</fullName>
    </submittedName>
</protein>
<sequence length="165" mass="18302">QAQDFLLAVNLPQISDVQRELLNRPITSEEVKEAPGPDGLTPEFYKAFCDLLTGPLLNMLSYSFNSGALPHTMMEANISLTLKKRKPADDCTSYRPISLLDVDRKLLARILARRLEGVLPDIISVDQTGFISGRNSSKETAESYTAQFRVKGQISHDFSGCREGL</sequence>
<reference evidence="1" key="3">
    <citation type="submission" date="2025-09" db="UniProtKB">
        <authorList>
            <consortium name="Ensembl"/>
        </authorList>
    </citation>
    <scope>IDENTIFICATION</scope>
</reference>
<organism evidence="1 2">
    <name type="scientific">Amphiprion percula</name>
    <name type="common">Orange clownfish</name>
    <name type="synonym">Lutjanus percula</name>
    <dbReference type="NCBI Taxonomy" id="161767"/>
    <lineage>
        <taxon>Eukaryota</taxon>
        <taxon>Metazoa</taxon>
        <taxon>Chordata</taxon>
        <taxon>Craniata</taxon>
        <taxon>Vertebrata</taxon>
        <taxon>Euteleostomi</taxon>
        <taxon>Actinopterygii</taxon>
        <taxon>Neopterygii</taxon>
        <taxon>Teleostei</taxon>
        <taxon>Neoteleostei</taxon>
        <taxon>Acanthomorphata</taxon>
        <taxon>Ovalentaria</taxon>
        <taxon>Pomacentridae</taxon>
        <taxon>Amphiprion</taxon>
    </lineage>
</organism>
<accession>A0A3P8T5H6</accession>
<dbReference type="GeneTree" id="ENSGT00940000163630"/>
<dbReference type="PANTHER" id="PTHR19446">
    <property type="entry name" value="REVERSE TRANSCRIPTASES"/>
    <property type="match status" value="1"/>
</dbReference>